<dbReference type="AlphaFoldDB" id="A0A937W4S1"/>
<evidence type="ECO:0000313" key="2">
    <source>
        <dbReference type="EMBL" id="MBM3225710.1"/>
    </source>
</evidence>
<organism evidence="2 3">
    <name type="scientific">Tectimicrobiota bacterium</name>
    <dbReference type="NCBI Taxonomy" id="2528274"/>
    <lineage>
        <taxon>Bacteria</taxon>
        <taxon>Pseudomonadati</taxon>
        <taxon>Nitrospinota/Tectimicrobiota group</taxon>
        <taxon>Candidatus Tectimicrobiota</taxon>
    </lineage>
</organism>
<accession>A0A937W4S1</accession>
<evidence type="ECO:0000256" key="1">
    <source>
        <dbReference type="SAM" id="MobiDB-lite"/>
    </source>
</evidence>
<name>A0A937W4S1_UNCTE</name>
<gene>
    <name evidence="2" type="ORF">FJZ47_18185</name>
</gene>
<sequence length="244" mass="27526">MSQAFAYPFMYWVGMTTPADADPAAVEEFSKFYSTVHVPEVLANNPGFVRGTRYELVQPDPRGGVAPRWLAVYEMDGEAAARTYAARNDGPPEGRPKYTRGPALWAQAQSIWRMIWQQVSATGTASQLPHSIFMVGMNVPSDTDDAALAAFNTFYTHTHVPEVMERGRYARSTRFALHRAFRHPQPRCPRFCAIYEADAASTQANQERRGRSTPLPGETPLSSGPPAWERHDTLWRLVYRRIDF</sequence>
<proteinExistence type="predicted"/>
<feature type="region of interest" description="Disordered" evidence="1">
    <location>
        <begin position="202"/>
        <end position="226"/>
    </location>
</feature>
<dbReference type="EMBL" id="VGLS01000662">
    <property type="protein sequence ID" value="MBM3225710.1"/>
    <property type="molecule type" value="Genomic_DNA"/>
</dbReference>
<reference evidence="2" key="1">
    <citation type="submission" date="2019-03" db="EMBL/GenBank/DDBJ databases">
        <title>Lake Tanganyika Metagenome-Assembled Genomes (MAGs).</title>
        <authorList>
            <person name="Tran P."/>
        </authorList>
    </citation>
    <scope>NUCLEOTIDE SEQUENCE</scope>
    <source>
        <strain evidence="2">K_DeepCast_65m_m2_066</strain>
    </source>
</reference>
<dbReference type="Proteomes" id="UP000712673">
    <property type="component" value="Unassembled WGS sequence"/>
</dbReference>
<comment type="caution">
    <text evidence="2">The sequence shown here is derived from an EMBL/GenBank/DDBJ whole genome shotgun (WGS) entry which is preliminary data.</text>
</comment>
<protein>
    <submittedName>
        <fullName evidence="2">Uncharacterized protein</fullName>
    </submittedName>
</protein>
<evidence type="ECO:0000313" key="3">
    <source>
        <dbReference type="Proteomes" id="UP000712673"/>
    </source>
</evidence>